<feature type="compositionally biased region" description="Basic and acidic residues" evidence="7">
    <location>
        <begin position="430"/>
        <end position="441"/>
    </location>
</feature>
<dbReference type="SUPFAM" id="SSF103473">
    <property type="entry name" value="MFS general substrate transporter"/>
    <property type="match status" value="1"/>
</dbReference>
<keyword evidence="3" id="KW-1003">Cell membrane</keyword>
<comment type="caution">
    <text evidence="10">The sequence shown here is derived from an EMBL/GenBank/DDBJ whole genome shotgun (WGS) entry which is preliminary data.</text>
</comment>
<dbReference type="GO" id="GO:0005886">
    <property type="term" value="C:plasma membrane"/>
    <property type="evidence" value="ECO:0007669"/>
    <property type="project" value="UniProtKB-SubCell"/>
</dbReference>
<evidence type="ECO:0000313" key="11">
    <source>
        <dbReference type="Proteomes" id="UP000244867"/>
    </source>
</evidence>
<protein>
    <submittedName>
        <fullName evidence="10">MFS transporter</fullName>
    </submittedName>
</protein>
<organism evidence="10 11">
    <name type="scientific">Nocardioides currus</name>
    <dbReference type="NCBI Taxonomy" id="2133958"/>
    <lineage>
        <taxon>Bacteria</taxon>
        <taxon>Bacillati</taxon>
        <taxon>Actinomycetota</taxon>
        <taxon>Actinomycetes</taxon>
        <taxon>Propionibacteriales</taxon>
        <taxon>Nocardioidaceae</taxon>
        <taxon>Nocardioides</taxon>
    </lineage>
</organism>
<evidence type="ECO:0000256" key="6">
    <source>
        <dbReference type="ARBA" id="ARBA00023136"/>
    </source>
</evidence>
<feature type="region of interest" description="Disordered" evidence="7">
    <location>
        <begin position="426"/>
        <end position="472"/>
    </location>
</feature>
<feature type="transmembrane region" description="Helical" evidence="8">
    <location>
        <begin position="31"/>
        <end position="53"/>
    </location>
</feature>
<evidence type="ECO:0000256" key="4">
    <source>
        <dbReference type="ARBA" id="ARBA00022692"/>
    </source>
</evidence>
<dbReference type="Gene3D" id="1.20.1250.20">
    <property type="entry name" value="MFS general substrate transporter like domains"/>
    <property type="match status" value="1"/>
</dbReference>
<evidence type="ECO:0000256" key="3">
    <source>
        <dbReference type="ARBA" id="ARBA00022475"/>
    </source>
</evidence>
<feature type="compositionally biased region" description="Polar residues" evidence="7">
    <location>
        <begin position="462"/>
        <end position="472"/>
    </location>
</feature>
<evidence type="ECO:0000313" key="10">
    <source>
        <dbReference type="EMBL" id="PUA82683.1"/>
    </source>
</evidence>
<evidence type="ECO:0000256" key="8">
    <source>
        <dbReference type="SAM" id="Phobius"/>
    </source>
</evidence>
<dbReference type="OrthoDB" id="3865324at2"/>
<keyword evidence="2" id="KW-0813">Transport</keyword>
<evidence type="ECO:0000256" key="2">
    <source>
        <dbReference type="ARBA" id="ARBA00022448"/>
    </source>
</evidence>
<evidence type="ECO:0000259" key="9">
    <source>
        <dbReference type="PROSITE" id="PS50850"/>
    </source>
</evidence>
<evidence type="ECO:0000256" key="5">
    <source>
        <dbReference type="ARBA" id="ARBA00022989"/>
    </source>
</evidence>
<feature type="domain" description="Major facilitator superfamily (MFS) profile" evidence="9">
    <location>
        <begin position="22"/>
        <end position="412"/>
    </location>
</feature>
<dbReference type="Proteomes" id="UP000244867">
    <property type="component" value="Unassembled WGS sequence"/>
</dbReference>
<gene>
    <name evidence="10" type="ORF">C7S10_02870</name>
</gene>
<dbReference type="InterPro" id="IPR011701">
    <property type="entry name" value="MFS"/>
</dbReference>
<dbReference type="PANTHER" id="PTHR23517">
    <property type="entry name" value="RESISTANCE PROTEIN MDTM, PUTATIVE-RELATED-RELATED"/>
    <property type="match status" value="1"/>
</dbReference>
<feature type="transmembrane region" description="Helical" evidence="8">
    <location>
        <begin position="258"/>
        <end position="282"/>
    </location>
</feature>
<feature type="transmembrane region" description="Helical" evidence="8">
    <location>
        <begin position="59"/>
        <end position="78"/>
    </location>
</feature>
<feature type="transmembrane region" description="Helical" evidence="8">
    <location>
        <begin position="294"/>
        <end position="312"/>
    </location>
</feature>
<name>A0A2R7Z224_9ACTN</name>
<dbReference type="InterPro" id="IPR036259">
    <property type="entry name" value="MFS_trans_sf"/>
</dbReference>
<sequence length="472" mass="50009">MSTIDSGLRARLVDKARPPSQLAGRLATQSLLFALGEGTFMAGSAVFFTQVVGLTPAQVGLGLTIAGIASFIAAYPMGRLVDRLGAKRSWAISSAGQASMFAVWPFIDSFEGYLAMAVVMEVIGALGGVAHGAYTIDVLPPHERVKSRAYMYSALNVGFTLGSLLGVIALGPESLTLLMGVPVFTAIVFMFNAYNITRLPDAPHDLKTDEERKVKIPGPGPMRNVGWLATSFFTGVLWTNQVILNIVIPLWLVDKTDAPWVVLSLLFGTNTVMCIFLPLAAARGVKDVHTALRAIRVSTVFFIVSCVITLSTHDTVGWVTIALFFAGHVTLTGAELFLSAASWTFEAELMDPRRRGEYQGAAELAGTLGRVWAPAAFTFLAMNWGATGWLIIGAAITIAAAALHPSTAVARRFLEQHVPAEVLADASASDESHDAALDPTHDVAPVGPPTVEQPAEPGGISPLTQSLGGNPD</sequence>
<proteinExistence type="predicted"/>
<dbReference type="InterPro" id="IPR050171">
    <property type="entry name" value="MFS_Transporters"/>
</dbReference>
<dbReference type="PANTHER" id="PTHR23517:SF3">
    <property type="entry name" value="INTEGRAL MEMBRANE TRANSPORT PROTEIN"/>
    <property type="match status" value="1"/>
</dbReference>
<feature type="transmembrane region" description="Helical" evidence="8">
    <location>
        <begin position="149"/>
        <end position="169"/>
    </location>
</feature>
<feature type="transmembrane region" description="Helical" evidence="8">
    <location>
        <begin position="386"/>
        <end position="403"/>
    </location>
</feature>
<dbReference type="GO" id="GO:0022857">
    <property type="term" value="F:transmembrane transporter activity"/>
    <property type="evidence" value="ECO:0007669"/>
    <property type="project" value="InterPro"/>
</dbReference>
<keyword evidence="6 8" id="KW-0472">Membrane</keyword>
<feature type="transmembrane region" description="Helical" evidence="8">
    <location>
        <begin position="225"/>
        <end position="252"/>
    </location>
</feature>
<keyword evidence="11" id="KW-1185">Reference proteome</keyword>
<reference evidence="10 11" key="1">
    <citation type="submission" date="2018-03" db="EMBL/GenBank/DDBJ databases">
        <authorList>
            <person name="Keele B.F."/>
        </authorList>
    </citation>
    <scope>NUCLEOTIDE SEQUENCE [LARGE SCALE GENOMIC DNA]</scope>
    <source>
        <strain evidence="10 11">IB-3</strain>
    </source>
</reference>
<evidence type="ECO:0000256" key="1">
    <source>
        <dbReference type="ARBA" id="ARBA00004651"/>
    </source>
</evidence>
<dbReference type="InterPro" id="IPR020846">
    <property type="entry name" value="MFS_dom"/>
</dbReference>
<keyword evidence="4 8" id="KW-0812">Transmembrane</keyword>
<dbReference type="Pfam" id="PF07690">
    <property type="entry name" value="MFS_1"/>
    <property type="match status" value="1"/>
</dbReference>
<evidence type="ECO:0000256" key="7">
    <source>
        <dbReference type="SAM" id="MobiDB-lite"/>
    </source>
</evidence>
<dbReference type="RefSeq" id="WP_108342869.1">
    <property type="nucleotide sequence ID" value="NZ_PYXZ01000001.1"/>
</dbReference>
<dbReference type="PROSITE" id="PS50850">
    <property type="entry name" value="MFS"/>
    <property type="match status" value="1"/>
</dbReference>
<dbReference type="EMBL" id="PYXZ01000001">
    <property type="protein sequence ID" value="PUA82683.1"/>
    <property type="molecule type" value="Genomic_DNA"/>
</dbReference>
<feature type="transmembrane region" description="Helical" evidence="8">
    <location>
        <begin position="318"/>
        <end position="340"/>
    </location>
</feature>
<comment type="subcellular location">
    <subcellularLocation>
        <location evidence="1">Cell membrane</location>
        <topology evidence="1">Multi-pass membrane protein</topology>
    </subcellularLocation>
</comment>
<dbReference type="AlphaFoldDB" id="A0A2R7Z224"/>
<accession>A0A2R7Z224</accession>
<feature type="transmembrane region" description="Helical" evidence="8">
    <location>
        <begin position="175"/>
        <end position="194"/>
    </location>
</feature>
<keyword evidence="5 8" id="KW-1133">Transmembrane helix</keyword>
<feature type="transmembrane region" description="Helical" evidence="8">
    <location>
        <begin position="113"/>
        <end position="137"/>
    </location>
</feature>